<dbReference type="Proteomes" id="UP000254925">
    <property type="component" value="Unassembled WGS sequence"/>
</dbReference>
<name>A0A370HXK8_9HYPH</name>
<accession>A0A370HXK8</accession>
<dbReference type="Gene3D" id="1.10.260.40">
    <property type="entry name" value="lambda repressor-like DNA-binding domains"/>
    <property type="match status" value="1"/>
</dbReference>
<dbReference type="Pfam" id="PF01381">
    <property type="entry name" value="HTH_3"/>
    <property type="match status" value="1"/>
</dbReference>
<dbReference type="PANTHER" id="PTHR43236">
    <property type="entry name" value="ANTITOXIN HIGA1"/>
    <property type="match status" value="1"/>
</dbReference>
<dbReference type="InterPro" id="IPR052345">
    <property type="entry name" value="Rad_response_metalloprotease"/>
</dbReference>
<dbReference type="PROSITE" id="PS50943">
    <property type="entry name" value="HTH_CROC1"/>
    <property type="match status" value="1"/>
</dbReference>
<evidence type="ECO:0000313" key="2">
    <source>
        <dbReference type="EMBL" id="RDI62661.1"/>
    </source>
</evidence>
<proteinExistence type="predicted"/>
<dbReference type="RefSeq" id="WP_114768749.1">
    <property type="nucleotide sequence ID" value="NZ_QQBB01000001.1"/>
</dbReference>
<dbReference type="SMART" id="SM00530">
    <property type="entry name" value="HTH_XRE"/>
    <property type="match status" value="1"/>
</dbReference>
<dbReference type="EMBL" id="QQBB01000001">
    <property type="protein sequence ID" value="RDI62661.1"/>
    <property type="molecule type" value="Genomic_DNA"/>
</dbReference>
<evidence type="ECO:0000313" key="3">
    <source>
        <dbReference type="Proteomes" id="UP000254925"/>
    </source>
</evidence>
<dbReference type="CDD" id="cd00093">
    <property type="entry name" value="HTH_XRE"/>
    <property type="match status" value="1"/>
</dbReference>
<sequence>MVTKSTGPVDKLIGTRIRLQRTAIGMSQEKLGDILGITFQQIQKYEKGTNRVGAARLQAIADALSVPVSFFFEQRSSVGDTPDAAPYGIQDLLTSKEGIELARAFLKIENPAMRRALVDMARAAATAPRAEES</sequence>
<gene>
    <name evidence="2" type="ORF">DES45_101932</name>
</gene>
<dbReference type="InterPro" id="IPR001387">
    <property type="entry name" value="Cro/C1-type_HTH"/>
</dbReference>
<reference evidence="2 3" key="1">
    <citation type="submission" date="2018-07" db="EMBL/GenBank/DDBJ databases">
        <title>Genomic Encyclopedia of Type Strains, Phase IV (KMG-IV): sequencing the most valuable type-strain genomes for metagenomic binning, comparative biology and taxonomic classification.</title>
        <authorList>
            <person name="Goeker M."/>
        </authorList>
    </citation>
    <scope>NUCLEOTIDE SEQUENCE [LARGE SCALE GENOMIC DNA]</scope>
    <source>
        <strain evidence="2 3">DSM 14364</strain>
    </source>
</reference>
<dbReference type="AlphaFoldDB" id="A0A370HXK8"/>
<organism evidence="2 3">
    <name type="scientific">Microvirga subterranea</name>
    <dbReference type="NCBI Taxonomy" id="186651"/>
    <lineage>
        <taxon>Bacteria</taxon>
        <taxon>Pseudomonadati</taxon>
        <taxon>Pseudomonadota</taxon>
        <taxon>Alphaproteobacteria</taxon>
        <taxon>Hyphomicrobiales</taxon>
        <taxon>Methylobacteriaceae</taxon>
        <taxon>Microvirga</taxon>
    </lineage>
</organism>
<feature type="domain" description="HTH cro/C1-type" evidence="1">
    <location>
        <begin position="17"/>
        <end position="71"/>
    </location>
</feature>
<comment type="caution">
    <text evidence="2">The sequence shown here is derived from an EMBL/GenBank/DDBJ whole genome shotgun (WGS) entry which is preliminary data.</text>
</comment>
<keyword evidence="3" id="KW-1185">Reference proteome</keyword>
<evidence type="ECO:0000259" key="1">
    <source>
        <dbReference type="PROSITE" id="PS50943"/>
    </source>
</evidence>
<dbReference type="PANTHER" id="PTHR43236:SF1">
    <property type="entry name" value="BLL7220 PROTEIN"/>
    <property type="match status" value="1"/>
</dbReference>
<dbReference type="OrthoDB" id="9797172at2"/>
<dbReference type="SUPFAM" id="SSF47413">
    <property type="entry name" value="lambda repressor-like DNA-binding domains"/>
    <property type="match status" value="1"/>
</dbReference>
<dbReference type="InterPro" id="IPR010982">
    <property type="entry name" value="Lambda_DNA-bd_dom_sf"/>
</dbReference>
<protein>
    <submittedName>
        <fullName evidence="2">Transcriptional regulator</fullName>
    </submittedName>
</protein>
<dbReference type="GO" id="GO:0003677">
    <property type="term" value="F:DNA binding"/>
    <property type="evidence" value="ECO:0007669"/>
    <property type="project" value="InterPro"/>
</dbReference>